<organism evidence="2 3">
    <name type="scientific">Adhaeribacter aerolatus</name>
    <dbReference type="NCBI Taxonomy" id="670289"/>
    <lineage>
        <taxon>Bacteria</taxon>
        <taxon>Pseudomonadati</taxon>
        <taxon>Bacteroidota</taxon>
        <taxon>Cytophagia</taxon>
        <taxon>Cytophagales</taxon>
        <taxon>Hymenobacteraceae</taxon>
        <taxon>Adhaeribacter</taxon>
    </lineage>
</organism>
<comment type="caution">
    <text evidence="2">The sequence shown here is derived from an EMBL/GenBank/DDBJ whole genome shotgun (WGS) entry which is preliminary data.</text>
</comment>
<evidence type="ECO:0000313" key="3">
    <source>
        <dbReference type="Proteomes" id="UP000321532"/>
    </source>
</evidence>
<keyword evidence="3" id="KW-1185">Reference proteome</keyword>
<evidence type="ECO:0000313" key="2">
    <source>
        <dbReference type="EMBL" id="GEO04165.1"/>
    </source>
</evidence>
<accession>A0A512AWR3</accession>
<protein>
    <submittedName>
        <fullName evidence="2">Uncharacterized protein</fullName>
    </submittedName>
</protein>
<gene>
    <name evidence="2" type="ORF">AAE02nite_18290</name>
</gene>
<dbReference type="AlphaFoldDB" id="A0A512AWR3"/>
<feature type="chain" id="PRO_5022230520" evidence="1">
    <location>
        <begin position="22"/>
        <end position="364"/>
    </location>
</feature>
<sequence>MLKNLLLIIVNIVLSGANLMAQDVLYFVDGTKQLCKITAVDDQKLSYKNIDNLDGPTYTKAYNQLLLAFKDNGKYLAVTDKSYIYSSDPSEFLTNSASRRSDILITNKDEVITGSILTLEGEKLNYKKADNNSELVATIDKSSLAAVIYKNGKHQLFMNPAEAVVKLALVKEKVDKLTKATNDSTKSSVTAPSGKKDLSKADIERFQYKAKEKTDRLGTYLALIADKATERAEANKAVDAACGLFLSDSSRITVSNVNNNKKVKHTVRNYLKRLRLLPYDEVVVTWTNVGYVTNLKKGPDGNYYGSVTFQQVFEGYTDGKPLYRDVTQKSVQVVLKMYDWIEEGEKKQLWDVFLSDVGVEETRN</sequence>
<reference evidence="2 3" key="1">
    <citation type="submission" date="2019-07" db="EMBL/GenBank/DDBJ databases">
        <title>Whole genome shotgun sequence of Adhaeribacter aerolatus NBRC 106133.</title>
        <authorList>
            <person name="Hosoyama A."/>
            <person name="Uohara A."/>
            <person name="Ohji S."/>
            <person name="Ichikawa N."/>
        </authorList>
    </citation>
    <scope>NUCLEOTIDE SEQUENCE [LARGE SCALE GENOMIC DNA]</scope>
    <source>
        <strain evidence="2 3">NBRC 106133</strain>
    </source>
</reference>
<dbReference type="EMBL" id="BJYS01000012">
    <property type="protein sequence ID" value="GEO04165.1"/>
    <property type="molecule type" value="Genomic_DNA"/>
</dbReference>
<feature type="signal peptide" evidence="1">
    <location>
        <begin position="1"/>
        <end position="21"/>
    </location>
</feature>
<evidence type="ECO:0000256" key="1">
    <source>
        <dbReference type="SAM" id="SignalP"/>
    </source>
</evidence>
<dbReference type="Proteomes" id="UP000321532">
    <property type="component" value="Unassembled WGS sequence"/>
</dbReference>
<proteinExistence type="predicted"/>
<keyword evidence="1" id="KW-0732">Signal</keyword>
<name>A0A512AWR3_9BACT</name>